<organism evidence="3 4">
    <name type="scientific">Trichuris muris</name>
    <name type="common">Mouse whipworm</name>
    <dbReference type="NCBI Taxonomy" id="70415"/>
    <lineage>
        <taxon>Eukaryota</taxon>
        <taxon>Metazoa</taxon>
        <taxon>Ecdysozoa</taxon>
        <taxon>Nematoda</taxon>
        <taxon>Enoplea</taxon>
        <taxon>Dorylaimia</taxon>
        <taxon>Trichinellida</taxon>
        <taxon>Trichuridae</taxon>
        <taxon>Trichuris</taxon>
    </lineage>
</organism>
<dbReference type="GO" id="GO:0032183">
    <property type="term" value="F:SUMO binding"/>
    <property type="evidence" value="ECO:0007669"/>
    <property type="project" value="TreeGrafter"/>
</dbReference>
<evidence type="ECO:0000313" key="5">
    <source>
        <dbReference type="WBParaSite" id="TMUE_2000006594.2"/>
    </source>
</evidence>
<dbReference type="GO" id="GO:0035102">
    <property type="term" value="C:PRC1 complex"/>
    <property type="evidence" value="ECO:0007669"/>
    <property type="project" value="TreeGrafter"/>
</dbReference>
<dbReference type="Proteomes" id="UP000046395">
    <property type="component" value="Unassembled WGS sequence"/>
</dbReference>
<evidence type="ECO:0000256" key="1">
    <source>
        <dbReference type="SAM" id="MobiDB-lite"/>
    </source>
</evidence>
<dbReference type="AlphaFoldDB" id="A0A5S6QHD1"/>
<evidence type="ECO:0000313" key="4">
    <source>
        <dbReference type="WBParaSite" id="TMUE_2000006594.1"/>
    </source>
</evidence>
<dbReference type="InterPro" id="IPR000953">
    <property type="entry name" value="Chromo/chromo_shadow_dom"/>
</dbReference>
<dbReference type="InterPro" id="IPR043531">
    <property type="entry name" value="CBX4"/>
</dbReference>
<reference evidence="3" key="2">
    <citation type="submission" date="2014-03" db="EMBL/GenBank/DDBJ databases">
        <title>The whipworm genome and dual-species transcriptomics of an intimate host-pathogen interaction.</title>
        <authorList>
            <person name="Foth B.J."/>
            <person name="Tsai I.J."/>
            <person name="Reid A.J."/>
            <person name="Bancroft A.J."/>
            <person name="Nichol S."/>
            <person name="Tracey A."/>
            <person name="Holroyd N."/>
            <person name="Cotton J.A."/>
            <person name="Stanley E.J."/>
            <person name="Zarowiecki M."/>
            <person name="Liu J.Z."/>
            <person name="Huckvale T."/>
            <person name="Cooper P.J."/>
            <person name="Grencis R.K."/>
            <person name="Berriman M."/>
        </authorList>
    </citation>
    <scope>NUCLEOTIDE SEQUENCE [LARGE SCALE GENOMIC DNA]</scope>
    <source>
        <strain evidence="3">Edinburgh</strain>
    </source>
</reference>
<dbReference type="PROSITE" id="PS50013">
    <property type="entry name" value="CHROMO_2"/>
    <property type="match status" value="1"/>
</dbReference>
<dbReference type="Gene3D" id="2.40.50.40">
    <property type="match status" value="1"/>
</dbReference>
<keyword evidence="3" id="KW-1185">Reference proteome</keyword>
<protein>
    <submittedName>
        <fullName evidence="4 5">Chromo domain-containing protein</fullName>
    </submittedName>
</protein>
<feature type="compositionally biased region" description="Polar residues" evidence="1">
    <location>
        <begin position="69"/>
        <end position="82"/>
    </location>
</feature>
<sequence>MDPSGDENVFGAEYLRKKRLRKGKVEYLVHWSGYSSKFDSWEPEENILDRRLLEEFKKSRRKKKRLSKHQTASTTNEPTEQVQMDDEQPSGSGLGKEERTPASPPPPLLSPCTNAEDARHLQLLSGMRVFTDELTYHKNWVVTEVSVDNTVVKFVEST</sequence>
<reference evidence="3" key="1">
    <citation type="submission" date="2013-11" db="EMBL/GenBank/DDBJ databases">
        <authorList>
            <person name="Aslett M."/>
        </authorList>
    </citation>
    <scope>NUCLEOTIDE SEQUENCE [LARGE SCALE GENOMIC DNA]</scope>
    <source>
        <strain evidence="3">Edinburgh</strain>
    </source>
</reference>
<evidence type="ECO:0000259" key="2">
    <source>
        <dbReference type="PROSITE" id="PS50013"/>
    </source>
</evidence>
<proteinExistence type="predicted"/>
<evidence type="ECO:0000313" key="3">
    <source>
        <dbReference type="Proteomes" id="UP000046395"/>
    </source>
</evidence>
<name>A0A5S6QHD1_TRIMR</name>
<feature type="domain" description="Chromo" evidence="2">
    <location>
        <begin position="10"/>
        <end position="68"/>
    </location>
</feature>
<dbReference type="WBParaSite" id="TMUE_2000006594.2">
    <property type="protein sequence ID" value="TMUE_2000006594.2"/>
    <property type="gene ID" value="WBGene00285446"/>
</dbReference>
<dbReference type="GO" id="GO:0016925">
    <property type="term" value="P:protein sumoylation"/>
    <property type="evidence" value="ECO:0007669"/>
    <property type="project" value="TreeGrafter"/>
</dbReference>
<dbReference type="GO" id="GO:0061665">
    <property type="term" value="F:SUMO ligase activity"/>
    <property type="evidence" value="ECO:0007669"/>
    <property type="project" value="TreeGrafter"/>
</dbReference>
<dbReference type="CDD" id="cd18627">
    <property type="entry name" value="CD_polycomb_like"/>
    <property type="match status" value="1"/>
</dbReference>
<dbReference type="SMART" id="SM00298">
    <property type="entry name" value="CHROMO"/>
    <property type="match status" value="1"/>
</dbReference>
<dbReference type="InterPro" id="IPR016197">
    <property type="entry name" value="Chromo-like_dom_sf"/>
</dbReference>
<accession>A0A5S6QHD1</accession>
<dbReference type="STRING" id="70415.A0A5S6QHD1"/>
<dbReference type="PANTHER" id="PTHR46727:SF1">
    <property type="entry name" value="E3 SUMO-PROTEIN LIGASE CBX4"/>
    <property type="match status" value="1"/>
</dbReference>
<dbReference type="WBParaSite" id="TMUE_2000006594.1">
    <property type="protein sequence ID" value="TMUE_2000006594.1"/>
    <property type="gene ID" value="WBGene00285446"/>
</dbReference>
<feature type="region of interest" description="Disordered" evidence="1">
    <location>
        <begin position="59"/>
        <end position="113"/>
    </location>
</feature>
<dbReference type="PANTHER" id="PTHR46727">
    <property type="entry name" value="E3 SUMO-PROTEIN LIGASE CBX4"/>
    <property type="match status" value="1"/>
</dbReference>
<dbReference type="SUPFAM" id="SSF54160">
    <property type="entry name" value="Chromo domain-like"/>
    <property type="match status" value="1"/>
</dbReference>
<feature type="compositionally biased region" description="Basic residues" evidence="1">
    <location>
        <begin position="59"/>
        <end position="68"/>
    </location>
</feature>
<dbReference type="InterPro" id="IPR023780">
    <property type="entry name" value="Chromo_domain"/>
</dbReference>
<dbReference type="Pfam" id="PF00385">
    <property type="entry name" value="Chromo"/>
    <property type="match status" value="1"/>
</dbReference>
<reference evidence="4" key="3">
    <citation type="submission" date="2019-12" db="UniProtKB">
        <authorList>
            <consortium name="WormBaseParasite"/>
        </authorList>
    </citation>
    <scope>IDENTIFICATION</scope>
</reference>
<dbReference type="GO" id="GO:0000122">
    <property type="term" value="P:negative regulation of transcription by RNA polymerase II"/>
    <property type="evidence" value="ECO:0007669"/>
    <property type="project" value="TreeGrafter"/>
</dbReference>